<dbReference type="Gene3D" id="2.60.40.1190">
    <property type="match status" value="1"/>
</dbReference>
<feature type="domain" description="FlgD/Vpr Ig-like" evidence="7">
    <location>
        <begin position="1008"/>
        <end position="1061"/>
    </location>
</feature>
<dbReference type="STRING" id="1703779.AMJ83_00415"/>
<organism evidence="9 10">
    <name type="scientific">candidate division WOR_3 bacterium SM23_42</name>
    <dbReference type="NCBI Taxonomy" id="1703779"/>
    <lineage>
        <taxon>Bacteria</taxon>
        <taxon>Bacteria division WOR-3</taxon>
    </lineage>
</organism>
<keyword evidence="3" id="KW-0963">Cytoplasm</keyword>
<dbReference type="InterPro" id="IPR013320">
    <property type="entry name" value="ConA-like_dom_sf"/>
</dbReference>
<feature type="transmembrane region" description="Helical" evidence="6">
    <location>
        <begin position="12"/>
        <end position="30"/>
    </location>
</feature>
<protein>
    <recommendedName>
        <fullName evidence="11">LamG-like jellyroll fold domain-containing protein</fullName>
    </recommendedName>
</protein>
<name>A0A0S8FX80_UNCW3</name>
<proteinExistence type="predicted"/>
<evidence type="ECO:0000256" key="4">
    <source>
        <dbReference type="ARBA" id="ARBA00023069"/>
    </source>
</evidence>
<dbReference type="AlphaFoldDB" id="A0A0S8FX80"/>
<dbReference type="InterPro" id="IPR033305">
    <property type="entry name" value="Hydin-like"/>
</dbReference>
<evidence type="ECO:0000256" key="3">
    <source>
        <dbReference type="ARBA" id="ARBA00022490"/>
    </source>
</evidence>
<dbReference type="InterPro" id="IPR025965">
    <property type="entry name" value="FlgD/Vpr_Ig-like"/>
</dbReference>
<dbReference type="EMBL" id="LJUJ01000001">
    <property type="protein sequence ID" value="KPK64698.1"/>
    <property type="molecule type" value="Genomic_DNA"/>
</dbReference>
<evidence type="ECO:0000313" key="9">
    <source>
        <dbReference type="EMBL" id="KPK64698.1"/>
    </source>
</evidence>
<feature type="domain" description="HYDIN/VesB/CFA65-like Ig-like" evidence="8">
    <location>
        <begin position="869"/>
        <end position="958"/>
    </location>
</feature>
<dbReference type="Gene3D" id="2.60.40.4070">
    <property type="match status" value="1"/>
</dbReference>
<dbReference type="SUPFAM" id="SSF49344">
    <property type="entry name" value="CBD9-like"/>
    <property type="match status" value="1"/>
</dbReference>
<keyword evidence="5" id="KW-0966">Cell projection</keyword>
<keyword evidence="6" id="KW-1133">Transmembrane helix</keyword>
<keyword evidence="6" id="KW-0472">Membrane</keyword>
<dbReference type="Pfam" id="PF13860">
    <property type="entry name" value="FlgD_ig"/>
    <property type="match status" value="1"/>
</dbReference>
<dbReference type="InterPro" id="IPR026444">
    <property type="entry name" value="Secre_tail"/>
</dbReference>
<dbReference type="InterPro" id="IPR053879">
    <property type="entry name" value="HYDIN_VesB_CFA65-like_Ig"/>
</dbReference>
<comment type="caution">
    <text evidence="9">The sequence shown here is derived from an EMBL/GenBank/DDBJ whole genome shotgun (WGS) entry which is preliminary data.</text>
</comment>
<dbReference type="PANTHER" id="PTHR23053:SF0">
    <property type="entry name" value="HYDROCEPHALUS-INDUCING PROTEIN HOMOLOG"/>
    <property type="match status" value="1"/>
</dbReference>
<dbReference type="Proteomes" id="UP000051373">
    <property type="component" value="Unassembled WGS sequence"/>
</dbReference>
<dbReference type="InterPro" id="IPR013783">
    <property type="entry name" value="Ig-like_fold"/>
</dbReference>
<dbReference type="NCBIfam" id="NF012200">
    <property type="entry name" value="choice_anch_D"/>
    <property type="match status" value="2"/>
</dbReference>
<feature type="domain" description="HYDIN/VesB/CFA65-like Ig-like" evidence="8">
    <location>
        <begin position="368"/>
        <end position="462"/>
    </location>
</feature>
<evidence type="ECO:0000313" key="10">
    <source>
        <dbReference type="Proteomes" id="UP000051373"/>
    </source>
</evidence>
<evidence type="ECO:0000256" key="6">
    <source>
        <dbReference type="SAM" id="Phobius"/>
    </source>
</evidence>
<accession>A0A0S8FX80</accession>
<keyword evidence="4" id="KW-0969">Cilium</keyword>
<gene>
    <name evidence="9" type="ORF">AMJ83_00415</name>
</gene>
<evidence type="ECO:0000259" key="8">
    <source>
        <dbReference type="Pfam" id="PF22544"/>
    </source>
</evidence>
<dbReference type="Gene3D" id="2.60.40.10">
    <property type="entry name" value="Immunoglobulins"/>
    <property type="match status" value="2"/>
</dbReference>
<evidence type="ECO:0000256" key="2">
    <source>
        <dbReference type="ARBA" id="ARBA00004496"/>
    </source>
</evidence>
<evidence type="ECO:0008006" key="11">
    <source>
        <dbReference type="Google" id="ProtNLM"/>
    </source>
</evidence>
<dbReference type="Pfam" id="PF13385">
    <property type="entry name" value="Laminin_G_3"/>
    <property type="match status" value="1"/>
</dbReference>
<dbReference type="GO" id="GO:0005737">
    <property type="term" value="C:cytoplasm"/>
    <property type="evidence" value="ECO:0007669"/>
    <property type="project" value="UniProtKB-SubCell"/>
</dbReference>
<dbReference type="NCBIfam" id="TIGR04183">
    <property type="entry name" value="Por_Secre_tail"/>
    <property type="match status" value="1"/>
</dbReference>
<dbReference type="PANTHER" id="PTHR23053">
    <property type="entry name" value="DLEC1 DELETED IN LUNG AND ESOPHAGEAL CANCER 1"/>
    <property type="match status" value="1"/>
</dbReference>
<reference evidence="9 10" key="1">
    <citation type="journal article" date="2015" name="Microbiome">
        <title>Genomic resolution of linkages in carbon, nitrogen, and sulfur cycling among widespread estuary sediment bacteria.</title>
        <authorList>
            <person name="Baker B.J."/>
            <person name="Lazar C.S."/>
            <person name="Teske A.P."/>
            <person name="Dick G.J."/>
        </authorList>
    </citation>
    <scope>NUCLEOTIDE SEQUENCE [LARGE SCALE GENOMIC DNA]</scope>
    <source>
        <strain evidence="9">SM23_42</strain>
    </source>
</reference>
<dbReference type="Pfam" id="PF22544">
    <property type="entry name" value="HYDIN_VesB_CFA65-like_Ig"/>
    <property type="match status" value="2"/>
</dbReference>
<dbReference type="PATRIC" id="fig|1703779.3.peg.160"/>
<evidence type="ECO:0000256" key="5">
    <source>
        <dbReference type="ARBA" id="ARBA00023273"/>
    </source>
</evidence>
<keyword evidence="6" id="KW-0812">Transmembrane</keyword>
<evidence type="ECO:0000259" key="7">
    <source>
        <dbReference type="Pfam" id="PF13860"/>
    </source>
</evidence>
<sequence length="1072" mass="117213">MTKFSERICLRLVFALCVTIKLSVAVYLIGAGPSPPIITVNPHYISDTLFTGGTAVHSLVVGNIGASDLVFTITEALLPSTLKDAGSVATLNESSRAVRPIDQPHEHYHYVESSQRPPVLYRDSTLVLPPVSVVPIIDGLFSEDEWSDAAYATATVIDDPQGEERGKVYVKNSLDYLYVLIDYHTATGGNDENITGDVWFDLDNNGTDDGGFFSHISAGVLNAEWDYPAIMEFSNSGSPNDSTPHWILEYKIPLSTLGVTPDDTLGVHFVLYDFNGTGGEWENLTTFFDYNFPTTWADIVLNKDVSWLSASPDSGTISPGDSLEIDVTFDAMCCVNDGDHFANLLISSNDPITPVDSVLCYLHVIAAPVIALSNDTLDFDVVFVDYADTLTLQVSNIGSDTLEISNITTDNSAYTVSITNFSLPPDENQTVIVIFAPTAVGPSPSNLTVHCNDPNNPTATVMLLGEGLEAPIMTVNPDYISDTLFTGESVNHNLTIGNIGGSDLLFEIRIASLPSVQEKKERIVTHRASKGNSCHGDNDRLLNRSNDKFDYKTQNRQEDIEIRHPGKAQINYLRRIGPLPDSHLPSGEENQNYALEFDGVNDYVSIPTLVPIINEPIKQFTFEGWINVAAATNDAQQFMEGHTATWEMHVELEVGTNRMFFYISDDSGNGNVVTTNPISLSKWHHIACTYNGSTQRIYLDGVLEDSLSWSNTFTITTGITLGKDFEANIQYLNGMLDEVRIWNLARNQAAIQADMYREIGSNEPGLVGYWRLNEGSGYTAFDQTSNHNDGSLYGGVTWIASTAPISPAWLSVSPDSGIVPAASAMDIDISFSAARMYGGDYYSNLFISSNDPATPEDTVLCYLHVMAAPDIDLSDDTLYFDSVYVNYSDTLELQVCNIGTDTLVVSDIITDNIDFSVDITSFYVLPYEEQTVLVTFTPSTPGLITGNLVVISNDPDEPADTVALIGIGVTGITEKEYAVPTVFVLSQNAPNPFQQQTAINYGCPQRCEVELAIFDVAGRLVVTLLKKQVQAGYHTVNWNATDATGRKVPSGVYLLRFTAQDHSATKKLLLSK</sequence>
<dbReference type="SUPFAM" id="SSF49899">
    <property type="entry name" value="Concanavalin A-like lectins/glucanases"/>
    <property type="match status" value="1"/>
</dbReference>
<evidence type="ECO:0000256" key="1">
    <source>
        <dbReference type="ARBA" id="ARBA00004138"/>
    </source>
</evidence>
<dbReference type="Gene3D" id="2.60.120.200">
    <property type="match status" value="1"/>
</dbReference>
<comment type="subcellular location">
    <subcellularLocation>
        <location evidence="1">Cell projection</location>
        <location evidence="1">Cilium</location>
    </subcellularLocation>
    <subcellularLocation>
        <location evidence="2">Cytoplasm</location>
    </subcellularLocation>
</comment>